<dbReference type="GO" id="GO:0016740">
    <property type="term" value="F:transferase activity"/>
    <property type="evidence" value="ECO:0007669"/>
    <property type="project" value="UniProtKB-KW"/>
</dbReference>
<dbReference type="EMBL" id="SOML01000005">
    <property type="protein sequence ID" value="TFD96307.1"/>
    <property type="molecule type" value="Genomic_DNA"/>
</dbReference>
<reference evidence="1 2" key="1">
    <citation type="submission" date="2019-03" db="EMBL/GenBank/DDBJ databases">
        <title>San Antonio Military Medical Center submission to MRSN (WRAIR), pending publication.</title>
        <authorList>
            <person name="Blyth D.M."/>
            <person name="Mccarthy S.L."/>
            <person name="Schall S.E."/>
            <person name="Stam J.A."/>
            <person name="Ong A.C."/>
            <person name="Mcgann P.T."/>
        </authorList>
    </citation>
    <scope>NUCLEOTIDE SEQUENCE [LARGE SCALE GENOMIC DNA]</scope>
    <source>
        <strain evidence="1 2">MRSN571793</strain>
    </source>
</reference>
<dbReference type="OrthoDB" id="1495340at2"/>
<dbReference type="InterPro" id="IPR016181">
    <property type="entry name" value="Acyl_CoA_acyltransferase"/>
</dbReference>
<comment type="caution">
    <text evidence="1">The sequence shown here is derived from an EMBL/GenBank/DDBJ whole genome shotgun (WGS) entry which is preliminary data.</text>
</comment>
<protein>
    <submittedName>
        <fullName evidence="1">GNAT family N-acetyltransferase</fullName>
    </submittedName>
</protein>
<accession>A0A4Y8L203</accession>
<dbReference type="RefSeq" id="WP_134436201.1">
    <property type="nucleotide sequence ID" value="NZ_SOML01000005.1"/>
</dbReference>
<keyword evidence="1" id="KW-0808">Transferase</keyword>
<gene>
    <name evidence="1" type="ORF">E2605_09040</name>
</gene>
<proteinExistence type="predicted"/>
<dbReference type="SUPFAM" id="SSF55729">
    <property type="entry name" value="Acyl-CoA N-acyltransferases (Nat)"/>
    <property type="match status" value="1"/>
</dbReference>
<dbReference type="Proteomes" id="UP000297861">
    <property type="component" value="Unassembled WGS sequence"/>
</dbReference>
<evidence type="ECO:0000313" key="2">
    <source>
        <dbReference type="Proteomes" id="UP000297861"/>
    </source>
</evidence>
<organism evidence="1 2">
    <name type="scientific">Dysgonomonas capnocytophagoides</name>
    <dbReference type="NCBI Taxonomy" id="45254"/>
    <lineage>
        <taxon>Bacteria</taxon>
        <taxon>Pseudomonadati</taxon>
        <taxon>Bacteroidota</taxon>
        <taxon>Bacteroidia</taxon>
        <taxon>Bacteroidales</taxon>
        <taxon>Dysgonomonadaceae</taxon>
        <taxon>Dysgonomonas</taxon>
    </lineage>
</organism>
<dbReference type="Gene3D" id="3.40.630.30">
    <property type="match status" value="1"/>
</dbReference>
<evidence type="ECO:0000313" key="1">
    <source>
        <dbReference type="EMBL" id="TFD96307.1"/>
    </source>
</evidence>
<name>A0A4Y8L203_9BACT</name>
<keyword evidence="2" id="KW-1185">Reference proteome</keyword>
<sequence>MNEYEAIRQEIDNYLMERFKYRLSLVYLTPDNIVTTRRNSRIDLYLRIRKVESIFPPDCLIIARISFRKELVGHGTHFVHFLTEIAVKYGFKYIGLETTNEKSSSFAQKLGFLSIDDSNYVASVEDLFSYFSREDEM</sequence>
<dbReference type="AlphaFoldDB" id="A0A4Y8L203"/>